<dbReference type="RefSeq" id="WP_225249972.1">
    <property type="nucleotide sequence ID" value="NZ_JAIWIU010000037.1"/>
</dbReference>
<protein>
    <submittedName>
        <fullName evidence="1">Uncharacterized protein</fullName>
    </submittedName>
</protein>
<keyword evidence="2" id="KW-1185">Reference proteome</keyword>
<sequence>MNDFILSVLVENLRNNIKVFDSNNGKVQEYGPSYEDLGDYLPILIYYKKFDIIEEELYKVIDSLEKNKYIYRNEGKGLIKYFTRCYSQTDLLWGLILYSRDSDKYKRNLEVLALKCYERFIKKSFSFIVASHLPFTNIVMPDKLMAKYNIFSSDDHGMFIEIYSKIFEITGDSVFLDIAEDIANRLFFSPMFNKNDFLPFYNSENSILKLLMSNINGFKKRESEFQLVKQNSNAMFGLYSLAKFDDKYKEKFNHIVNDWIKRFFNEEDAVFIQTIKLKHVKNRAILWFFI</sequence>
<dbReference type="EMBL" id="JAIWIU010000037">
    <property type="protein sequence ID" value="MCA2015716.1"/>
    <property type="molecule type" value="Genomic_DNA"/>
</dbReference>
<reference evidence="2" key="1">
    <citation type="submission" date="2023-07" db="EMBL/GenBank/DDBJ databases">
        <title>Molecular identification of indigenous halophilic bacteria isolated from red sea cost, biodegradation of synthetic dyes and assessment of degraded metabolite toxicity.</title>
        <authorList>
            <person name="Chaieb K."/>
            <person name="Altayb H.N."/>
        </authorList>
    </citation>
    <scope>NUCLEOTIDE SEQUENCE [LARGE SCALE GENOMIC DNA]</scope>
    <source>
        <strain evidence="2">K20</strain>
    </source>
</reference>
<dbReference type="InterPro" id="IPR008928">
    <property type="entry name" value="6-hairpin_glycosidase_sf"/>
</dbReference>
<accession>A0ABS7YJ61</accession>
<comment type="caution">
    <text evidence="1">The sequence shown here is derived from an EMBL/GenBank/DDBJ whole genome shotgun (WGS) entry which is preliminary data.</text>
</comment>
<proteinExistence type="predicted"/>
<evidence type="ECO:0000313" key="1">
    <source>
        <dbReference type="EMBL" id="MCA2015716.1"/>
    </source>
</evidence>
<organism evidence="1 2">
    <name type="scientific">Vibrio tritonius</name>
    <dbReference type="NCBI Taxonomy" id="1435069"/>
    <lineage>
        <taxon>Bacteria</taxon>
        <taxon>Pseudomonadati</taxon>
        <taxon>Pseudomonadota</taxon>
        <taxon>Gammaproteobacteria</taxon>
        <taxon>Vibrionales</taxon>
        <taxon>Vibrionaceae</taxon>
        <taxon>Vibrio</taxon>
    </lineage>
</organism>
<name>A0ABS7YJ61_9VIBR</name>
<dbReference type="SUPFAM" id="SSF48208">
    <property type="entry name" value="Six-hairpin glycosidases"/>
    <property type="match status" value="1"/>
</dbReference>
<dbReference type="Proteomes" id="UP001199044">
    <property type="component" value="Unassembled WGS sequence"/>
</dbReference>
<evidence type="ECO:0000313" key="2">
    <source>
        <dbReference type="Proteomes" id="UP001199044"/>
    </source>
</evidence>
<gene>
    <name evidence="1" type="ORF">LDJ79_06310</name>
</gene>